<dbReference type="Gene3D" id="3.10.450.10">
    <property type="match status" value="1"/>
</dbReference>
<evidence type="ECO:0000313" key="4">
    <source>
        <dbReference type="Ensembl" id="ENSMAMP00000058677.1"/>
    </source>
</evidence>
<dbReference type="CDD" id="cd00042">
    <property type="entry name" value="CY"/>
    <property type="match status" value="1"/>
</dbReference>
<dbReference type="Proteomes" id="UP000261640">
    <property type="component" value="Unplaced"/>
</dbReference>
<comment type="similarity">
    <text evidence="1">Belongs to the cystatin family.</text>
</comment>
<name>A0A7N8Y2C8_9TELE</name>
<keyword evidence="5" id="KW-1185">Reference proteome</keyword>
<dbReference type="AlphaFoldDB" id="A0A7N8Y2C8"/>
<organism evidence="4 5">
    <name type="scientific">Mastacembelus armatus</name>
    <name type="common">zig-zag eel</name>
    <dbReference type="NCBI Taxonomy" id="205130"/>
    <lineage>
        <taxon>Eukaryota</taxon>
        <taxon>Metazoa</taxon>
        <taxon>Chordata</taxon>
        <taxon>Craniata</taxon>
        <taxon>Vertebrata</taxon>
        <taxon>Euteleostomi</taxon>
        <taxon>Actinopterygii</taxon>
        <taxon>Neopterygii</taxon>
        <taxon>Teleostei</taxon>
        <taxon>Neoteleostei</taxon>
        <taxon>Acanthomorphata</taxon>
        <taxon>Anabantaria</taxon>
        <taxon>Synbranchiformes</taxon>
        <taxon>Mastacembelidae</taxon>
        <taxon>Mastacembelus</taxon>
    </lineage>
</organism>
<sequence length="146" mass="16213">QVRVFRCPILSGFDGTLISSDRQPGLCYSRTAARAMPGQPTDAQVNSPQVLAAASFAVDEFNRGNLGDPFLYKIVRIKSVVAGLNFFLKVQLGRTTCRRSGSTVKSSCNFQSPRKASLRCQFTVTEVPWEGPRYRLMEKKCTETKV</sequence>
<evidence type="ECO:0000259" key="3">
    <source>
        <dbReference type="SMART" id="SM00043"/>
    </source>
</evidence>
<reference evidence="4" key="1">
    <citation type="submission" date="2025-05" db="UniProtKB">
        <authorList>
            <consortium name="Ensembl"/>
        </authorList>
    </citation>
    <scope>IDENTIFICATION</scope>
</reference>
<evidence type="ECO:0000256" key="2">
    <source>
        <dbReference type="ARBA" id="ARBA00023157"/>
    </source>
</evidence>
<feature type="domain" description="Cystatin" evidence="3">
    <location>
        <begin position="35"/>
        <end position="142"/>
    </location>
</feature>
<dbReference type="InterPro" id="IPR000010">
    <property type="entry name" value="Cystatin_dom"/>
</dbReference>
<keyword evidence="2" id="KW-1015">Disulfide bond</keyword>
<dbReference type="GeneTree" id="ENSGT00940000173563"/>
<dbReference type="FunFam" id="3.10.450.10:FF:000004">
    <property type="entry name" value="Cystatin C"/>
    <property type="match status" value="1"/>
</dbReference>
<dbReference type="PANTHER" id="PTHR46186:SF12">
    <property type="entry name" value="CYSTATIN C (AMYLOID ANGIOPATHY AND CEREBRAL HEMORRHAGE)-RELATED"/>
    <property type="match status" value="1"/>
</dbReference>
<dbReference type="PANTHER" id="PTHR46186">
    <property type="entry name" value="CYSTATIN"/>
    <property type="match status" value="1"/>
</dbReference>
<dbReference type="GO" id="GO:0005737">
    <property type="term" value="C:cytoplasm"/>
    <property type="evidence" value="ECO:0007669"/>
    <property type="project" value="TreeGrafter"/>
</dbReference>
<accession>A0A7N8Y2C8</accession>
<dbReference type="GO" id="GO:0031982">
    <property type="term" value="C:vesicle"/>
    <property type="evidence" value="ECO:0007669"/>
    <property type="project" value="TreeGrafter"/>
</dbReference>
<dbReference type="InterPro" id="IPR046350">
    <property type="entry name" value="Cystatin_sf"/>
</dbReference>
<dbReference type="GO" id="GO:0005615">
    <property type="term" value="C:extracellular space"/>
    <property type="evidence" value="ECO:0007669"/>
    <property type="project" value="TreeGrafter"/>
</dbReference>
<evidence type="ECO:0000313" key="5">
    <source>
        <dbReference type="Proteomes" id="UP000261640"/>
    </source>
</evidence>
<dbReference type="GO" id="GO:0004869">
    <property type="term" value="F:cysteine-type endopeptidase inhibitor activity"/>
    <property type="evidence" value="ECO:0007669"/>
    <property type="project" value="InterPro"/>
</dbReference>
<protein>
    <submittedName>
        <fullName evidence="4">Cystatin-F-like</fullName>
    </submittedName>
</protein>
<dbReference type="Ensembl" id="ENSMAMT00000042221.1">
    <property type="protein sequence ID" value="ENSMAMP00000058677.1"/>
    <property type="gene ID" value="ENSMAMG00000024360.1"/>
</dbReference>
<dbReference type="Ensembl" id="ENSMAMT00000060479.1">
    <property type="protein sequence ID" value="ENSMAMP00000040730.1"/>
    <property type="gene ID" value="ENSMAMG00000027060.1"/>
</dbReference>
<evidence type="ECO:0000256" key="1">
    <source>
        <dbReference type="ARBA" id="ARBA00009403"/>
    </source>
</evidence>
<dbReference type="SMART" id="SM00043">
    <property type="entry name" value="CY"/>
    <property type="match status" value="1"/>
</dbReference>
<proteinExistence type="inferred from homology"/>
<dbReference type="Pfam" id="PF00031">
    <property type="entry name" value="Cystatin"/>
    <property type="match status" value="1"/>
</dbReference>
<dbReference type="Ensembl" id="ENSMAMT00000046622.1">
    <property type="protein sequence ID" value="ENSMAMP00000049411.1"/>
    <property type="gene ID" value="ENSMAMG00000025054.1"/>
</dbReference>
<dbReference type="SUPFAM" id="SSF54403">
    <property type="entry name" value="Cystatin/monellin"/>
    <property type="match status" value="1"/>
</dbReference>